<gene>
    <name evidence="2" type="ORF">POTOM_016085</name>
</gene>
<reference evidence="2" key="1">
    <citation type="journal article" date="2020" name="bioRxiv">
        <title>Hybrid origin of Populus tomentosa Carr. identified through genome sequencing and phylogenomic analysis.</title>
        <authorList>
            <person name="An X."/>
            <person name="Gao K."/>
            <person name="Chen Z."/>
            <person name="Li J."/>
            <person name="Yang X."/>
            <person name="Yang X."/>
            <person name="Zhou J."/>
            <person name="Guo T."/>
            <person name="Zhao T."/>
            <person name="Huang S."/>
            <person name="Miao D."/>
            <person name="Khan W.U."/>
            <person name="Rao P."/>
            <person name="Ye M."/>
            <person name="Lei B."/>
            <person name="Liao W."/>
            <person name="Wang J."/>
            <person name="Ji L."/>
            <person name="Li Y."/>
            <person name="Guo B."/>
            <person name="Mustafa N.S."/>
            <person name="Li S."/>
            <person name="Yun Q."/>
            <person name="Keller S.R."/>
            <person name="Mao J."/>
            <person name="Zhang R."/>
            <person name="Strauss S.H."/>
        </authorList>
    </citation>
    <scope>NUCLEOTIDE SEQUENCE</scope>
    <source>
        <strain evidence="2">GM15</strain>
        <tissue evidence="2">Leaf</tissue>
    </source>
</reference>
<evidence type="ECO:0000256" key="1">
    <source>
        <dbReference type="SAM" id="MobiDB-lite"/>
    </source>
</evidence>
<dbReference type="AlphaFoldDB" id="A0A8X8CXN7"/>
<protein>
    <submittedName>
        <fullName evidence="2">Uncharacterized protein</fullName>
    </submittedName>
</protein>
<accession>A0A8X8CXN7</accession>
<comment type="caution">
    <text evidence="2">The sequence shown here is derived from an EMBL/GenBank/DDBJ whole genome shotgun (WGS) entry which is preliminary data.</text>
</comment>
<organism evidence="2 3">
    <name type="scientific">Populus tomentosa</name>
    <name type="common">Chinese white poplar</name>
    <dbReference type="NCBI Taxonomy" id="118781"/>
    <lineage>
        <taxon>Eukaryota</taxon>
        <taxon>Viridiplantae</taxon>
        <taxon>Streptophyta</taxon>
        <taxon>Embryophyta</taxon>
        <taxon>Tracheophyta</taxon>
        <taxon>Spermatophyta</taxon>
        <taxon>Magnoliopsida</taxon>
        <taxon>eudicotyledons</taxon>
        <taxon>Gunneridae</taxon>
        <taxon>Pentapetalae</taxon>
        <taxon>rosids</taxon>
        <taxon>fabids</taxon>
        <taxon>Malpighiales</taxon>
        <taxon>Salicaceae</taxon>
        <taxon>Saliceae</taxon>
        <taxon>Populus</taxon>
    </lineage>
</organism>
<keyword evidence="3" id="KW-1185">Reference proteome</keyword>
<dbReference type="EMBL" id="JAAWWB010000007">
    <property type="protein sequence ID" value="KAG6779691.1"/>
    <property type="molecule type" value="Genomic_DNA"/>
</dbReference>
<dbReference type="Proteomes" id="UP000886885">
    <property type="component" value="Chromosome 4A"/>
</dbReference>
<name>A0A8X8CXN7_POPTO</name>
<feature type="region of interest" description="Disordered" evidence="1">
    <location>
        <begin position="220"/>
        <end position="243"/>
    </location>
</feature>
<evidence type="ECO:0000313" key="3">
    <source>
        <dbReference type="Proteomes" id="UP000886885"/>
    </source>
</evidence>
<proteinExistence type="predicted"/>
<evidence type="ECO:0000313" key="2">
    <source>
        <dbReference type="EMBL" id="KAG6779691.1"/>
    </source>
</evidence>
<sequence>MDVKLARRRRRRMIELAMAALGSFKIIKHRSPLHLMDTRGYFQRNVRICMSTNPFFDIGTSNLKARGICKKQVLWLTKSRPIIGYVWISLPGTGLVNTFKHISIYDVQDYWELKMEQCLRVSEGKASPKRDFRALLRGRNHRSLKSNLTESIGQVNGGCVVSHTNENGFVRMKLVVRKQDLKQMLEVMRGGKSNANQASYSPVSSLSLEQRLNLLRRKHISRSNSAKGSCRRSWTPALQSIPE</sequence>
<dbReference type="OrthoDB" id="1304043at2759"/>